<dbReference type="Proteomes" id="UP000295184">
    <property type="component" value="Unassembled WGS sequence"/>
</dbReference>
<gene>
    <name evidence="2" type="ORF">EDD77_10365</name>
</gene>
<dbReference type="InterPro" id="IPR050490">
    <property type="entry name" value="Bact_solute-bd_prot1"/>
</dbReference>
<dbReference type="SUPFAM" id="SSF53850">
    <property type="entry name" value="Periplasmic binding protein-like II"/>
    <property type="match status" value="1"/>
</dbReference>
<evidence type="ECO:0000313" key="2">
    <source>
        <dbReference type="EMBL" id="TCL60742.1"/>
    </source>
</evidence>
<dbReference type="InterPro" id="IPR022387">
    <property type="entry name" value="Bind_CPR0540"/>
</dbReference>
<keyword evidence="1" id="KW-0732">Signal</keyword>
<dbReference type="PROSITE" id="PS51257">
    <property type="entry name" value="PROKAR_LIPOPROTEIN"/>
    <property type="match status" value="1"/>
</dbReference>
<dbReference type="InterPro" id="IPR006059">
    <property type="entry name" value="SBP"/>
</dbReference>
<dbReference type="STRING" id="1650663.GCA_001486665_00295"/>
<feature type="chain" id="PRO_5038635084" evidence="1">
    <location>
        <begin position="21"/>
        <end position="456"/>
    </location>
</feature>
<comment type="caution">
    <text evidence="2">The sequence shown here is derived from an EMBL/GenBank/DDBJ whole genome shotgun (WGS) entry which is preliminary data.</text>
</comment>
<dbReference type="Gene3D" id="3.40.190.10">
    <property type="entry name" value="Periplasmic binding protein-like II"/>
    <property type="match status" value="1"/>
</dbReference>
<feature type="signal peptide" evidence="1">
    <location>
        <begin position="1"/>
        <end position="20"/>
    </location>
</feature>
<dbReference type="RefSeq" id="WP_187120488.1">
    <property type="nucleotide sequence ID" value="NZ_CABKVM010000011.1"/>
</dbReference>
<organism evidence="2 3">
    <name type="scientific">Allofournierella massiliensis</name>
    <dbReference type="NCBI Taxonomy" id="1650663"/>
    <lineage>
        <taxon>Bacteria</taxon>
        <taxon>Bacillati</taxon>
        <taxon>Bacillota</taxon>
        <taxon>Clostridia</taxon>
        <taxon>Eubacteriales</taxon>
        <taxon>Oscillospiraceae</taxon>
        <taxon>Allofournierella</taxon>
    </lineage>
</organism>
<accession>A0A4R1R610</accession>
<name>A0A4R1R610_9FIRM</name>
<proteinExistence type="predicted"/>
<dbReference type="NCBIfam" id="TIGR03850">
    <property type="entry name" value="bind_CPR_0540"/>
    <property type="match status" value="1"/>
</dbReference>
<reference evidence="2 3" key="1">
    <citation type="submission" date="2019-03" db="EMBL/GenBank/DDBJ databases">
        <title>Genomic Encyclopedia of Type Strains, Phase IV (KMG-IV): sequencing the most valuable type-strain genomes for metagenomic binning, comparative biology and taxonomic classification.</title>
        <authorList>
            <person name="Goeker M."/>
        </authorList>
    </citation>
    <scope>NUCLEOTIDE SEQUENCE [LARGE SCALE GENOMIC DNA]</scope>
    <source>
        <strain evidence="2 3">DSM 100451</strain>
    </source>
</reference>
<dbReference type="Pfam" id="PF01547">
    <property type="entry name" value="SBP_bac_1"/>
    <property type="match status" value="1"/>
</dbReference>
<evidence type="ECO:0000313" key="3">
    <source>
        <dbReference type="Proteomes" id="UP000295184"/>
    </source>
</evidence>
<dbReference type="PANTHER" id="PTHR43649:SF12">
    <property type="entry name" value="DIACETYLCHITOBIOSE BINDING PROTEIN DASA"/>
    <property type="match status" value="1"/>
</dbReference>
<evidence type="ECO:0000256" key="1">
    <source>
        <dbReference type="SAM" id="SignalP"/>
    </source>
</evidence>
<sequence length="456" mass="49505">MKKALSMLLAVMMAASVFTACGGGTTSTGSTSTAASGASGSTASAEGDYAGQTLKVAAIETAYGSEMWQKVVDGFEAKTGATVELTTDKNLEDVIDPQMKAGNFYDVVHLATGREKALPETMLKENALTDLSDVLDMKVLGEDVTVGEKIIPGFTGNLTTNPYNDDRVYMMPMFYSPCGLFYNKANFTEGGGELTLPTTWDEFFALADQTDIPLFTYPTAGYLDAFIYAMIPEVGGQDFFNNALRYDEATWASEEMGQMFDVLGKLAANTEKSTPSNGNSDNFTKNQQLILDNKALFMPNGNWVIGEMADAPRADGFEWGFMALPAMEQGGDRYSYTFFEQCWVPAGSQNQELAKVFISYLYSDEAAAIFAESGAVQPIVGMTDKLSDDNKVYYSVYDNGAKAAIGTFATTKPVEGMDFKQVFCFTMDSVVNGNKTAEQWHTDMQDTCKTMAAAME</sequence>
<dbReference type="AlphaFoldDB" id="A0A4R1R610"/>
<dbReference type="PANTHER" id="PTHR43649">
    <property type="entry name" value="ARABINOSE-BINDING PROTEIN-RELATED"/>
    <property type="match status" value="1"/>
</dbReference>
<protein>
    <submittedName>
        <fullName evidence="2">Carbohydrate ABC transporter substrate-binding protein (CUT1 family)</fullName>
    </submittedName>
</protein>
<dbReference type="EMBL" id="SLUM01000003">
    <property type="protein sequence ID" value="TCL60742.1"/>
    <property type="molecule type" value="Genomic_DNA"/>
</dbReference>